<feature type="domain" description="Response regulatory" evidence="7">
    <location>
        <begin position="5"/>
        <end position="121"/>
    </location>
</feature>
<accession>A0A2Z4LVE2</accession>
<dbReference type="SUPFAM" id="SSF52172">
    <property type="entry name" value="CheY-like"/>
    <property type="match status" value="1"/>
</dbReference>
<evidence type="ECO:0000259" key="7">
    <source>
        <dbReference type="PROSITE" id="PS50110"/>
    </source>
</evidence>
<gene>
    <name evidence="8" type="ORF">HME9304_02901</name>
</gene>
<evidence type="ECO:0000313" key="9">
    <source>
        <dbReference type="Proteomes" id="UP000248536"/>
    </source>
</evidence>
<keyword evidence="9" id="KW-1185">Reference proteome</keyword>
<dbReference type="InterPro" id="IPR011006">
    <property type="entry name" value="CheY-like_superfamily"/>
</dbReference>
<dbReference type="FunFam" id="3.40.50.2300:FF:000001">
    <property type="entry name" value="DNA-binding response regulator PhoB"/>
    <property type="match status" value="1"/>
</dbReference>
<dbReference type="Pfam" id="PF00072">
    <property type="entry name" value="Response_reg"/>
    <property type="match status" value="1"/>
</dbReference>
<dbReference type="SMART" id="SM00448">
    <property type="entry name" value="REC"/>
    <property type="match status" value="1"/>
</dbReference>
<keyword evidence="4" id="KW-0238">DNA-binding</keyword>
<protein>
    <submittedName>
        <fullName evidence="8">Response regulator ArlR</fullName>
    </submittedName>
</protein>
<evidence type="ECO:0000256" key="6">
    <source>
        <dbReference type="PROSITE-ProRule" id="PRU00169"/>
    </source>
</evidence>
<dbReference type="AlphaFoldDB" id="A0A2Z4LVE2"/>
<name>A0A2Z4LVE2_9FLAO</name>
<dbReference type="CDD" id="cd17574">
    <property type="entry name" value="REC_OmpR"/>
    <property type="match status" value="1"/>
</dbReference>
<feature type="modified residue" description="4-aspartylphosphate" evidence="6">
    <location>
        <position position="54"/>
    </location>
</feature>
<dbReference type="Gene3D" id="3.40.50.2300">
    <property type="match status" value="1"/>
</dbReference>
<dbReference type="PROSITE" id="PS50110">
    <property type="entry name" value="RESPONSE_REGULATORY"/>
    <property type="match status" value="1"/>
</dbReference>
<reference evidence="8 9" key="1">
    <citation type="submission" date="2018-06" db="EMBL/GenBank/DDBJ databases">
        <title>Spongiibacterium sp. HME9304 Genome sequencing and assembly.</title>
        <authorList>
            <person name="Kang H."/>
            <person name="Kim H."/>
            <person name="Joh K."/>
        </authorList>
    </citation>
    <scope>NUCLEOTIDE SEQUENCE [LARGE SCALE GENOMIC DNA]</scope>
    <source>
        <strain evidence="8 9">HME9304</strain>
    </source>
</reference>
<dbReference type="PANTHER" id="PTHR44591:SF3">
    <property type="entry name" value="RESPONSE REGULATORY DOMAIN-CONTAINING PROTEIN"/>
    <property type="match status" value="1"/>
</dbReference>
<organism evidence="8 9">
    <name type="scientific">Flagellimonas maritima</name>
    <dbReference type="NCBI Taxonomy" id="1383885"/>
    <lineage>
        <taxon>Bacteria</taxon>
        <taxon>Pseudomonadati</taxon>
        <taxon>Bacteroidota</taxon>
        <taxon>Flavobacteriia</taxon>
        <taxon>Flavobacteriales</taxon>
        <taxon>Flavobacteriaceae</taxon>
        <taxon>Flagellimonas</taxon>
    </lineage>
</organism>
<dbReference type="EMBL" id="CP030104">
    <property type="protein sequence ID" value="AWX45871.1"/>
    <property type="molecule type" value="Genomic_DNA"/>
</dbReference>
<dbReference type="InterPro" id="IPR001789">
    <property type="entry name" value="Sig_transdc_resp-reg_receiver"/>
</dbReference>
<evidence type="ECO:0000313" key="8">
    <source>
        <dbReference type="EMBL" id="AWX45871.1"/>
    </source>
</evidence>
<sequence length="122" mass="13927">MSIKKILIVDDEPNIVMSLEYAFKKRAFEVFVARDGTEALEISEKQLPDVILLDIMMPQMDGYETLKKLRANKYLEKTKVIFLSAKSKMADVEKGLEMGADSYMTKPFSIKKVVADVEKLIM</sequence>
<proteinExistence type="predicted"/>
<evidence type="ECO:0000256" key="1">
    <source>
        <dbReference type="ARBA" id="ARBA00022553"/>
    </source>
</evidence>
<evidence type="ECO:0000256" key="5">
    <source>
        <dbReference type="ARBA" id="ARBA00023163"/>
    </source>
</evidence>
<dbReference type="KEGG" id="spon:HME9304_02901"/>
<evidence type="ECO:0000256" key="4">
    <source>
        <dbReference type="ARBA" id="ARBA00023125"/>
    </source>
</evidence>
<dbReference type="GO" id="GO:0003677">
    <property type="term" value="F:DNA binding"/>
    <property type="evidence" value="ECO:0007669"/>
    <property type="project" value="UniProtKB-KW"/>
</dbReference>
<keyword evidence="3" id="KW-0805">Transcription regulation</keyword>
<evidence type="ECO:0000256" key="3">
    <source>
        <dbReference type="ARBA" id="ARBA00023015"/>
    </source>
</evidence>
<keyword evidence="5" id="KW-0804">Transcription</keyword>
<keyword evidence="2" id="KW-0902">Two-component regulatory system</keyword>
<evidence type="ECO:0000256" key="2">
    <source>
        <dbReference type="ARBA" id="ARBA00023012"/>
    </source>
</evidence>
<dbReference type="PANTHER" id="PTHR44591">
    <property type="entry name" value="STRESS RESPONSE REGULATOR PROTEIN 1"/>
    <property type="match status" value="1"/>
</dbReference>
<dbReference type="InterPro" id="IPR050595">
    <property type="entry name" value="Bact_response_regulator"/>
</dbReference>
<dbReference type="Proteomes" id="UP000248536">
    <property type="component" value="Chromosome"/>
</dbReference>
<keyword evidence="1 6" id="KW-0597">Phosphoprotein</keyword>
<dbReference type="GO" id="GO:0000160">
    <property type="term" value="P:phosphorelay signal transduction system"/>
    <property type="evidence" value="ECO:0007669"/>
    <property type="project" value="UniProtKB-KW"/>
</dbReference>